<reference evidence="2" key="1">
    <citation type="submission" date="2020-05" db="EMBL/GenBank/DDBJ databases">
        <authorList>
            <person name="Zhu T."/>
            <person name="Keshari N."/>
            <person name="Lu X."/>
        </authorList>
    </citation>
    <scope>NUCLEOTIDE SEQUENCE</scope>
    <source>
        <strain evidence="2">NK1-12</strain>
    </source>
</reference>
<protein>
    <submittedName>
        <fullName evidence="2">Uncharacterized protein</fullName>
    </submittedName>
</protein>
<feature type="transmembrane region" description="Helical" evidence="1">
    <location>
        <begin position="12"/>
        <end position="39"/>
    </location>
</feature>
<keyword evidence="1" id="KW-0812">Transmembrane</keyword>
<dbReference type="AlphaFoldDB" id="A0AA96W9G9"/>
<evidence type="ECO:0000256" key="1">
    <source>
        <dbReference type="SAM" id="Phobius"/>
    </source>
</evidence>
<sequence>MSTLPNLLRSLLLTSIFTFLAPVLLISILLAGSAVISYLPHLEAFGTGSLEQIASFLKVFGSGSVWRGIIVIGSVGSLAGVLFDTYTFYRFQNLRNHHQ</sequence>
<gene>
    <name evidence="2" type="ORF">HJG54_04565</name>
</gene>
<dbReference type="RefSeq" id="WP_316433613.1">
    <property type="nucleotide sequence ID" value="NZ_CP053586.1"/>
</dbReference>
<evidence type="ECO:0000313" key="2">
    <source>
        <dbReference type="EMBL" id="WNZ22207.1"/>
    </source>
</evidence>
<feature type="transmembrane region" description="Helical" evidence="1">
    <location>
        <begin position="65"/>
        <end position="89"/>
    </location>
</feature>
<keyword evidence="1" id="KW-1133">Transmembrane helix</keyword>
<dbReference type="EMBL" id="CP053586">
    <property type="protein sequence ID" value="WNZ22207.1"/>
    <property type="molecule type" value="Genomic_DNA"/>
</dbReference>
<accession>A0AA96W9G9</accession>
<proteinExistence type="predicted"/>
<keyword evidence="1" id="KW-0472">Membrane</keyword>
<name>A0AA96W9G9_9CYAN</name>
<organism evidence="2">
    <name type="scientific">Leptolyngbya sp. NK1-12</name>
    <dbReference type="NCBI Taxonomy" id="2547451"/>
    <lineage>
        <taxon>Bacteria</taxon>
        <taxon>Bacillati</taxon>
        <taxon>Cyanobacteriota</taxon>
        <taxon>Cyanophyceae</taxon>
        <taxon>Leptolyngbyales</taxon>
        <taxon>Leptolyngbyaceae</taxon>
        <taxon>Leptolyngbya group</taxon>
        <taxon>Leptolyngbya</taxon>
    </lineage>
</organism>